<evidence type="ECO:0000259" key="8">
    <source>
        <dbReference type="PROSITE" id="PS50303"/>
    </source>
</evidence>
<reference evidence="9 10" key="1">
    <citation type="journal article" date="2013" name="Genome Biol.">
        <title>The genome sequence of the most widely cultivated cacao type and its use to identify candidate genes regulating pod color.</title>
        <authorList>
            <person name="Motamayor J.C."/>
            <person name="Mockaitis K."/>
            <person name="Schmutz J."/>
            <person name="Haiminen N."/>
            <person name="Iii D.L."/>
            <person name="Cornejo O."/>
            <person name="Findley S.D."/>
            <person name="Zheng P."/>
            <person name="Utro F."/>
            <person name="Royaert S."/>
            <person name="Saski C."/>
            <person name="Jenkins J."/>
            <person name="Podicheti R."/>
            <person name="Zhao M."/>
            <person name="Scheffler B.E."/>
            <person name="Stack J.C."/>
            <person name="Feltus F.A."/>
            <person name="Mustiga G.M."/>
            <person name="Amores F."/>
            <person name="Phillips W."/>
            <person name="Marelli J.P."/>
            <person name="May G.D."/>
            <person name="Shapiro H."/>
            <person name="Ma J."/>
            <person name="Bustamante C.D."/>
            <person name="Schnell R.J."/>
            <person name="Main D."/>
            <person name="Gilbert D."/>
            <person name="Parida L."/>
            <person name="Kuhn D.N."/>
        </authorList>
    </citation>
    <scope>NUCLEOTIDE SEQUENCE [LARGE SCALE GENOMIC DNA]</scope>
    <source>
        <strain evidence="10">cv. Matina 1-6</strain>
    </source>
</reference>
<dbReference type="GO" id="GO:0005737">
    <property type="term" value="C:cytoplasm"/>
    <property type="evidence" value="ECO:0000318"/>
    <property type="project" value="GO_Central"/>
</dbReference>
<feature type="repeat" description="Pumilio" evidence="7">
    <location>
        <begin position="449"/>
        <end position="484"/>
    </location>
</feature>
<dbReference type="CDD" id="cd07920">
    <property type="entry name" value="Pumilio"/>
    <property type="match status" value="1"/>
</dbReference>
<protein>
    <submittedName>
        <fullName evidence="9">Pumilio domain-containing protein C6G9.14, putative</fullName>
    </submittedName>
</protein>
<evidence type="ECO:0000256" key="6">
    <source>
        <dbReference type="ARBA" id="ARBA00058490"/>
    </source>
</evidence>
<dbReference type="InParanoid" id="A0A061E0A0"/>
<keyword evidence="4" id="KW-0810">Translation regulation</keyword>
<dbReference type="FunFam" id="1.25.10.10:FF:000237">
    <property type="entry name" value="Pumilio homolog 9"/>
    <property type="match status" value="1"/>
</dbReference>
<dbReference type="Proteomes" id="UP000026915">
    <property type="component" value="Chromosome 2"/>
</dbReference>
<evidence type="ECO:0000256" key="3">
    <source>
        <dbReference type="ARBA" id="ARBA00022737"/>
    </source>
</evidence>
<dbReference type="PROSITE" id="PS50303">
    <property type="entry name" value="PUM_HD"/>
    <property type="match status" value="1"/>
</dbReference>
<evidence type="ECO:0000256" key="2">
    <source>
        <dbReference type="ARBA" id="ARBA00022490"/>
    </source>
</evidence>
<dbReference type="eggNOG" id="KOG2049">
    <property type="taxonomic scope" value="Eukaryota"/>
</dbReference>
<feature type="repeat" description="Pumilio" evidence="7">
    <location>
        <begin position="485"/>
        <end position="522"/>
    </location>
</feature>
<dbReference type="PANTHER" id="PTHR12537:SF129">
    <property type="entry name" value="PUMILIO HOMOLOG 15-LIKE"/>
    <property type="match status" value="1"/>
</dbReference>
<keyword evidence="3" id="KW-0677">Repeat</keyword>
<dbReference type="Pfam" id="PF00806">
    <property type="entry name" value="PUF"/>
    <property type="match status" value="8"/>
</dbReference>
<evidence type="ECO:0000256" key="4">
    <source>
        <dbReference type="ARBA" id="ARBA00022845"/>
    </source>
</evidence>
<dbReference type="InterPro" id="IPR011989">
    <property type="entry name" value="ARM-like"/>
</dbReference>
<dbReference type="SUPFAM" id="SSF48371">
    <property type="entry name" value="ARM repeat"/>
    <property type="match status" value="1"/>
</dbReference>
<name>A0A061E0A0_THECC</name>
<dbReference type="GO" id="GO:0006417">
    <property type="term" value="P:regulation of translation"/>
    <property type="evidence" value="ECO:0007669"/>
    <property type="project" value="UniProtKB-KW"/>
</dbReference>
<feature type="domain" description="PUM-HD" evidence="8">
    <location>
        <begin position="202"/>
        <end position="548"/>
    </location>
</feature>
<dbReference type="InterPro" id="IPR033133">
    <property type="entry name" value="PUM-HD"/>
</dbReference>
<dbReference type="HOGENOM" id="CLU_494688_0_0_1"/>
<evidence type="ECO:0000256" key="1">
    <source>
        <dbReference type="ARBA" id="ARBA00004496"/>
    </source>
</evidence>
<dbReference type="InterPro" id="IPR016024">
    <property type="entry name" value="ARM-type_fold"/>
</dbReference>
<evidence type="ECO:0000256" key="7">
    <source>
        <dbReference type="PROSITE-ProRule" id="PRU00317"/>
    </source>
</evidence>
<dbReference type="PROSITE" id="PS50302">
    <property type="entry name" value="PUM"/>
    <property type="match status" value="6"/>
</dbReference>
<keyword evidence="5" id="KW-0694">RNA-binding</keyword>
<dbReference type="SMART" id="SM00025">
    <property type="entry name" value="Pumilio"/>
    <property type="match status" value="8"/>
</dbReference>
<dbReference type="InterPro" id="IPR033712">
    <property type="entry name" value="Pumilio_RNA-bd"/>
</dbReference>
<feature type="repeat" description="Pumilio" evidence="7">
    <location>
        <begin position="377"/>
        <end position="412"/>
    </location>
</feature>
<feature type="repeat" description="Pumilio" evidence="7">
    <location>
        <begin position="304"/>
        <end position="340"/>
    </location>
</feature>
<evidence type="ECO:0000313" key="10">
    <source>
        <dbReference type="Proteomes" id="UP000026915"/>
    </source>
</evidence>
<dbReference type="InterPro" id="IPR001313">
    <property type="entry name" value="Pumilio_RNA-bd_rpt"/>
</dbReference>
<dbReference type="EMBL" id="CM001880">
    <property type="protein sequence ID" value="EOX98405.1"/>
    <property type="molecule type" value="Genomic_DNA"/>
</dbReference>
<comment type="subcellular location">
    <subcellularLocation>
        <location evidence="1">Cytoplasm</location>
    </subcellularLocation>
</comment>
<evidence type="ECO:0000256" key="5">
    <source>
        <dbReference type="ARBA" id="ARBA00022884"/>
    </source>
</evidence>
<sequence>MERRDNEDIRWPFIADSPLQNHLLVPSQNYRFRINGSHVPSNPNFQSPDLVQNPSLAQRYSTTQSLPQASERSHECGLENSFGRLNLNVPCNNHSQLHDLNVYLYKMRIDSAVRGQIGMFHERFVGHSNSTSLNAGQDLVGGGAISRSATFPSTPIGNHDFNNSQRRSQSLDELASACPRRLINNPDRQYRGNAWAQNSSSLLSSSMYNDRPVVYPHQRMNYSSLKELKGRICSVARDQHGCRFLQKKFDLQIITSEEIEMILLEVKLELHDLMVHQFANYLIQKVFEAGTQEQRTELLLVFVSSEQRFVHVCTDVHGTRVVQKFMERVSTPEQRSILLSVLKPIAVTLTINLHGHHIIEQCLNKFSNEDTKHLVYEIVEHCLDIATDKSGCCVLQQCLAHAKAEARERLLAEITANAFVLSEHPYGNYVAQYVLGMKVPHVTSNLIEQLRGCYATLSMNKYGSNVVEKCLKDAGEEHSARIITEIIHDPDFLKVLQDPFGNYVVQSALNVSKGDLHNTLVQFIQRHYPFLHSHLFGKKVLARTKERKNRA</sequence>
<dbReference type="PANTHER" id="PTHR12537">
    <property type="entry name" value="RNA BINDING PROTEIN PUMILIO-RELATED"/>
    <property type="match status" value="1"/>
</dbReference>
<organism evidence="9 10">
    <name type="scientific">Theobroma cacao</name>
    <name type="common">Cacao</name>
    <name type="synonym">Cocoa</name>
    <dbReference type="NCBI Taxonomy" id="3641"/>
    <lineage>
        <taxon>Eukaryota</taxon>
        <taxon>Viridiplantae</taxon>
        <taxon>Streptophyta</taxon>
        <taxon>Embryophyta</taxon>
        <taxon>Tracheophyta</taxon>
        <taxon>Spermatophyta</taxon>
        <taxon>Magnoliopsida</taxon>
        <taxon>eudicotyledons</taxon>
        <taxon>Gunneridae</taxon>
        <taxon>Pentapetalae</taxon>
        <taxon>rosids</taxon>
        <taxon>malvids</taxon>
        <taxon>Malvales</taxon>
        <taxon>Malvaceae</taxon>
        <taxon>Byttnerioideae</taxon>
        <taxon>Theobroma</taxon>
    </lineage>
</organism>
<dbReference type="GO" id="GO:0010608">
    <property type="term" value="P:post-transcriptional regulation of gene expression"/>
    <property type="evidence" value="ECO:0000318"/>
    <property type="project" value="GO_Central"/>
</dbReference>
<keyword evidence="2" id="KW-0963">Cytoplasm</keyword>
<dbReference type="AlphaFoldDB" id="A0A061E0A0"/>
<comment type="function">
    <text evidence="6">Sequence-specific RNA-binding protein that regulates translation and mRNA stability by binding the 3'-UTR of target mRNAs.</text>
</comment>
<feature type="repeat" description="Pumilio" evidence="7">
    <location>
        <begin position="413"/>
        <end position="448"/>
    </location>
</feature>
<accession>A0A061E0A0</accession>
<feature type="repeat" description="Pumilio" evidence="7">
    <location>
        <begin position="265"/>
        <end position="301"/>
    </location>
</feature>
<dbReference type="Gramene" id="EOX98405">
    <property type="protein sequence ID" value="EOX98405"/>
    <property type="gene ID" value="TCM_007175"/>
</dbReference>
<proteinExistence type="predicted"/>
<evidence type="ECO:0000313" key="9">
    <source>
        <dbReference type="EMBL" id="EOX98405.1"/>
    </source>
</evidence>
<dbReference type="OMA" id="GHHIIEQ"/>
<dbReference type="Gene3D" id="1.25.10.10">
    <property type="entry name" value="Leucine-rich Repeat Variant"/>
    <property type="match status" value="1"/>
</dbReference>
<dbReference type="GO" id="GO:0003729">
    <property type="term" value="F:mRNA binding"/>
    <property type="evidence" value="ECO:0000318"/>
    <property type="project" value="GO_Central"/>
</dbReference>
<gene>
    <name evidence="9" type="ORF">TCM_007175</name>
</gene>
<keyword evidence="10" id="KW-1185">Reference proteome</keyword>